<evidence type="ECO:0000313" key="4">
    <source>
        <dbReference type="EMBL" id="MFD1465767.1"/>
    </source>
</evidence>
<gene>
    <name evidence="4" type="ORF">ACFQ4L_06800</name>
</gene>
<evidence type="ECO:0000256" key="2">
    <source>
        <dbReference type="ARBA" id="ARBA00022723"/>
    </source>
</evidence>
<dbReference type="EMBL" id="JBHTOF010000081">
    <property type="protein sequence ID" value="MFD1465767.1"/>
    <property type="molecule type" value="Genomic_DNA"/>
</dbReference>
<dbReference type="InterPro" id="IPR011234">
    <property type="entry name" value="Fumarylacetoacetase-like_C"/>
</dbReference>
<dbReference type="Proteomes" id="UP001597244">
    <property type="component" value="Unassembled WGS sequence"/>
</dbReference>
<feature type="domain" description="Fumarylacetoacetase-like C-terminal" evidence="3">
    <location>
        <begin position="62"/>
        <end position="265"/>
    </location>
</feature>
<keyword evidence="5" id="KW-1185">Reference proteome</keyword>
<dbReference type="Pfam" id="PF01557">
    <property type="entry name" value="FAA_hydrolase"/>
    <property type="match status" value="1"/>
</dbReference>
<proteinExistence type="inferred from homology"/>
<dbReference type="PANTHER" id="PTHR42796">
    <property type="entry name" value="FUMARYLACETOACETATE HYDROLASE DOMAIN-CONTAINING PROTEIN 2A-RELATED"/>
    <property type="match status" value="1"/>
</dbReference>
<evidence type="ECO:0000259" key="3">
    <source>
        <dbReference type="Pfam" id="PF01557"/>
    </source>
</evidence>
<evidence type="ECO:0000313" key="5">
    <source>
        <dbReference type="Proteomes" id="UP001597244"/>
    </source>
</evidence>
<dbReference type="SUPFAM" id="SSF56529">
    <property type="entry name" value="FAH"/>
    <property type="match status" value="1"/>
</dbReference>
<organism evidence="4 5">
    <name type="scientific">Lapidilactobacillus mulanensis</name>
    <dbReference type="NCBI Taxonomy" id="2485999"/>
    <lineage>
        <taxon>Bacteria</taxon>
        <taxon>Bacillati</taxon>
        <taxon>Bacillota</taxon>
        <taxon>Bacilli</taxon>
        <taxon>Lactobacillales</taxon>
        <taxon>Lactobacillaceae</taxon>
        <taxon>Lapidilactobacillus</taxon>
    </lineage>
</organism>
<dbReference type="PANTHER" id="PTHR42796:SF4">
    <property type="entry name" value="FUMARYLACETOACETATE HYDROLASE DOMAIN-CONTAINING PROTEIN 2A"/>
    <property type="match status" value="1"/>
</dbReference>
<keyword evidence="4" id="KW-0378">Hydrolase</keyword>
<dbReference type="InterPro" id="IPR051121">
    <property type="entry name" value="FAH"/>
</dbReference>
<comment type="caution">
    <text evidence="4">The sequence shown here is derived from an EMBL/GenBank/DDBJ whole genome shotgun (WGS) entry which is preliminary data.</text>
</comment>
<dbReference type="GO" id="GO:0016787">
    <property type="term" value="F:hydrolase activity"/>
    <property type="evidence" value="ECO:0007669"/>
    <property type="project" value="UniProtKB-KW"/>
</dbReference>
<keyword evidence="2" id="KW-0479">Metal-binding</keyword>
<accession>A0ABW4DM75</accession>
<evidence type="ECO:0000256" key="1">
    <source>
        <dbReference type="ARBA" id="ARBA00010211"/>
    </source>
</evidence>
<comment type="similarity">
    <text evidence="1">Belongs to the FAH family.</text>
</comment>
<dbReference type="Gene3D" id="3.90.850.10">
    <property type="entry name" value="Fumarylacetoacetase-like, C-terminal domain"/>
    <property type="match status" value="1"/>
</dbReference>
<sequence>MKLAMYQGQPFLMKNSEYGQPILDHPDIISAAQIEPSALVLGEIQSIDASLLEPPITFPRQIFAVGMNYRAHSAEIKLALPKVPSLFTKFASSLTGPNTTVKIHGDCTDWETELVVVIGHGGRQIPVEQATDHIAGYMVGEDISDRTVQFANDPAQFSLGKSFEHYAPIGPWLTTPDELGDLTQLTITTRVNDETMQHESVSAMIFSPAQLISYLSQIVDLQPGDLIFTGTPQGTGVGHDPQIFLRAGDELTGEIDQLGKLTMKIQ</sequence>
<name>A0ABW4DM75_9LACO</name>
<dbReference type="RefSeq" id="WP_125578707.1">
    <property type="nucleotide sequence ID" value="NZ_JBHTOF010000081.1"/>
</dbReference>
<reference evidence="5" key="1">
    <citation type="journal article" date="2019" name="Int. J. Syst. Evol. Microbiol.">
        <title>The Global Catalogue of Microorganisms (GCM) 10K type strain sequencing project: providing services to taxonomists for standard genome sequencing and annotation.</title>
        <authorList>
            <consortium name="The Broad Institute Genomics Platform"/>
            <consortium name="The Broad Institute Genome Sequencing Center for Infectious Disease"/>
            <person name="Wu L."/>
            <person name="Ma J."/>
        </authorList>
    </citation>
    <scope>NUCLEOTIDE SEQUENCE [LARGE SCALE GENOMIC DNA]</scope>
    <source>
        <strain evidence="5">CCM 8951</strain>
    </source>
</reference>
<protein>
    <submittedName>
        <fullName evidence="4">Fumarylacetoacetate hydrolase family protein</fullName>
    </submittedName>
</protein>
<dbReference type="InterPro" id="IPR036663">
    <property type="entry name" value="Fumarylacetoacetase_C_sf"/>
</dbReference>